<sequence length="157" mass="18061">MFLSFNNRSVESQTNGKHELRLTPAPLNLLLLLHVSPCSLHAVTDPPSSITDSSVKNVWRMRSRYFSGPFGKNSIRPINGLTINRIPNLLIFSLTLHHLRSRISYKRKCRIHRGSDHNDKPQRQDESRRTSPQHAVLTRCEQPAVEFNVLFSLRPDK</sequence>
<dbReference type="EMBL" id="JAWDGP010000750">
    <property type="protein sequence ID" value="KAK3797738.1"/>
    <property type="molecule type" value="Genomic_DNA"/>
</dbReference>
<proteinExistence type="predicted"/>
<keyword evidence="3" id="KW-1185">Reference proteome</keyword>
<comment type="caution">
    <text evidence="2">The sequence shown here is derived from an EMBL/GenBank/DDBJ whole genome shotgun (WGS) entry which is preliminary data.</text>
</comment>
<organism evidence="2 3">
    <name type="scientific">Elysia crispata</name>
    <name type="common">lettuce slug</name>
    <dbReference type="NCBI Taxonomy" id="231223"/>
    <lineage>
        <taxon>Eukaryota</taxon>
        <taxon>Metazoa</taxon>
        <taxon>Spiralia</taxon>
        <taxon>Lophotrochozoa</taxon>
        <taxon>Mollusca</taxon>
        <taxon>Gastropoda</taxon>
        <taxon>Heterobranchia</taxon>
        <taxon>Euthyneura</taxon>
        <taxon>Panpulmonata</taxon>
        <taxon>Sacoglossa</taxon>
        <taxon>Placobranchoidea</taxon>
        <taxon>Plakobranchidae</taxon>
        <taxon>Elysia</taxon>
    </lineage>
</organism>
<evidence type="ECO:0000313" key="2">
    <source>
        <dbReference type="EMBL" id="KAK3797738.1"/>
    </source>
</evidence>
<dbReference type="AlphaFoldDB" id="A0AAE1B112"/>
<feature type="region of interest" description="Disordered" evidence="1">
    <location>
        <begin position="110"/>
        <end position="136"/>
    </location>
</feature>
<name>A0AAE1B112_9GAST</name>
<feature type="compositionally biased region" description="Basic and acidic residues" evidence="1">
    <location>
        <begin position="113"/>
        <end position="129"/>
    </location>
</feature>
<evidence type="ECO:0000313" key="3">
    <source>
        <dbReference type="Proteomes" id="UP001283361"/>
    </source>
</evidence>
<evidence type="ECO:0000256" key="1">
    <source>
        <dbReference type="SAM" id="MobiDB-lite"/>
    </source>
</evidence>
<protein>
    <submittedName>
        <fullName evidence="2">Uncharacterized protein</fullName>
    </submittedName>
</protein>
<gene>
    <name evidence="2" type="ORF">RRG08_054755</name>
</gene>
<accession>A0AAE1B112</accession>
<dbReference type="Proteomes" id="UP001283361">
    <property type="component" value="Unassembled WGS sequence"/>
</dbReference>
<reference evidence="2" key="1">
    <citation type="journal article" date="2023" name="G3 (Bethesda)">
        <title>A reference genome for the long-term kleptoplast-retaining sea slug Elysia crispata morphotype clarki.</title>
        <authorList>
            <person name="Eastman K.E."/>
            <person name="Pendleton A.L."/>
            <person name="Shaikh M.A."/>
            <person name="Suttiyut T."/>
            <person name="Ogas R."/>
            <person name="Tomko P."/>
            <person name="Gavelis G."/>
            <person name="Widhalm J.R."/>
            <person name="Wisecaver J.H."/>
        </authorList>
    </citation>
    <scope>NUCLEOTIDE SEQUENCE</scope>
    <source>
        <strain evidence="2">ECLA1</strain>
    </source>
</reference>